<evidence type="ECO:0000313" key="5">
    <source>
        <dbReference type="Proteomes" id="UP000184386"/>
    </source>
</evidence>
<dbReference type="Pfam" id="PF05569">
    <property type="entry name" value="Peptidase_M56"/>
    <property type="match status" value="1"/>
</dbReference>
<feature type="transmembrane region" description="Helical" evidence="2">
    <location>
        <begin position="42"/>
        <end position="60"/>
    </location>
</feature>
<accession>A0A1M7DGD8</accession>
<proteinExistence type="predicted"/>
<evidence type="ECO:0000313" key="4">
    <source>
        <dbReference type="EMBL" id="SHL78564.1"/>
    </source>
</evidence>
<organism evidence="4 5">
    <name type="scientific">Anaerocolumna jejuensis DSM 15929</name>
    <dbReference type="NCBI Taxonomy" id="1121322"/>
    <lineage>
        <taxon>Bacteria</taxon>
        <taxon>Bacillati</taxon>
        <taxon>Bacillota</taxon>
        <taxon>Clostridia</taxon>
        <taxon>Lachnospirales</taxon>
        <taxon>Lachnospiraceae</taxon>
        <taxon>Anaerocolumna</taxon>
    </lineage>
</organism>
<dbReference type="STRING" id="1121322.SAMN02745136_05694"/>
<keyword evidence="5" id="KW-1185">Reference proteome</keyword>
<dbReference type="AlphaFoldDB" id="A0A1M7DGD8"/>
<feature type="transmembrane region" description="Helical" evidence="2">
    <location>
        <begin position="12"/>
        <end position="30"/>
    </location>
</feature>
<dbReference type="CDD" id="cd07341">
    <property type="entry name" value="M56_BlaR1_MecR1_like"/>
    <property type="match status" value="1"/>
</dbReference>
<keyword evidence="2" id="KW-1133">Transmembrane helix</keyword>
<gene>
    <name evidence="4" type="ORF">SAMN02745136_05694</name>
</gene>
<dbReference type="OrthoDB" id="9762883at2"/>
<dbReference type="InterPro" id="IPR008756">
    <property type="entry name" value="Peptidase_M56"/>
</dbReference>
<name>A0A1M7DGD8_9FIRM</name>
<reference evidence="4 5" key="1">
    <citation type="submission" date="2016-11" db="EMBL/GenBank/DDBJ databases">
        <authorList>
            <person name="Jaros S."/>
            <person name="Januszkiewicz K."/>
            <person name="Wedrychowicz H."/>
        </authorList>
    </citation>
    <scope>NUCLEOTIDE SEQUENCE [LARGE SCALE GENOMIC DNA]</scope>
    <source>
        <strain evidence="4 5">DSM 15929</strain>
    </source>
</reference>
<evidence type="ECO:0000259" key="3">
    <source>
        <dbReference type="Pfam" id="PF05569"/>
    </source>
</evidence>
<dbReference type="InterPro" id="IPR052173">
    <property type="entry name" value="Beta-lactam_resp_regulator"/>
</dbReference>
<protein>
    <submittedName>
        <fullName evidence="4">Bla regulator protein blaR1</fullName>
    </submittedName>
</protein>
<feature type="compositionally biased region" description="Low complexity" evidence="1">
    <location>
        <begin position="352"/>
        <end position="380"/>
    </location>
</feature>
<keyword evidence="2" id="KW-0472">Membrane</keyword>
<feature type="region of interest" description="Disordered" evidence="1">
    <location>
        <begin position="88"/>
        <end position="112"/>
    </location>
</feature>
<feature type="domain" description="Peptidase M56" evidence="3">
    <location>
        <begin position="13"/>
        <end position="320"/>
    </location>
</feature>
<dbReference type="PANTHER" id="PTHR34978:SF3">
    <property type="entry name" value="SLR0241 PROTEIN"/>
    <property type="match status" value="1"/>
</dbReference>
<sequence>MIFIPITNLFEHVFLLSLMGSIPAIGILLLKGILKDKLSAGLQYYIWLLLIFRLLIPFTIESPYSLFHFMPAYEKTVSQQQQHISPAGKADTALPHNNTGTPAGAPGLTAGNSLQTNSPKHSSFNINTIASLWLAGTITIYLYIILVNTAFLIKLNKCIPCSDREVINALNHCKERLHITRKVTVIYNDRLTSPMVWGILRPRILIPREMLQHLSEEELNFILLHELAHIKRKDLAMNLIGIFLQGLYWFNPIIWYSMHKMKQDCEISCDASVLRVLIEEEYKKYGLTILSIMKKMNEIHLVPGTAGFASKQNKRRIIMITKYKKTSVKWAVLTLLCLALLTGCASLTGSNKNTAANNTNKSAGNSTNGNSTAGNNTNNSQGTKDQDTKNQDAKDQDTKTPDAADNKKNGEAAPDATATPISEAVSFQQYFDMLGSSKEDLIKNLKEEPATIDEGGLEFKNNGLRVWLDTANDASTVSQIFTDRTDIDFNGAIIGDKIDSFKNALGEPVSDKNGDMHFKYQKGFISVNYDTKTKVTVAVYLLSKDF</sequence>
<dbReference type="EMBL" id="FRAC01000054">
    <property type="protein sequence ID" value="SHL78564.1"/>
    <property type="molecule type" value="Genomic_DNA"/>
</dbReference>
<evidence type="ECO:0000256" key="2">
    <source>
        <dbReference type="SAM" id="Phobius"/>
    </source>
</evidence>
<feature type="compositionally biased region" description="Low complexity" evidence="1">
    <location>
        <begin position="99"/>
        <end position="111"/>
    </location>
</feature>
<feature type="region of interest" description="Disordered" evidence="1">
    <location>
        <begin position="352"/>
        <end position="419"/>
    </location>
</feature>
<dbReference type="PANTHER" id="PTHR34978">
    <property type="entry name" value="POSSIBLE SENSOR-TRANSDUCER PROTEIN BLAR"/>
    <property type="match status" value="1"/>
</dbReference>
<evidence type="ECO:0000256" key="1">
    <source>
        <dbReference type="SAM" id="MobiDB-lite"/>
    </source>
</evidence>
<feature type="transmembrane region" description="Helical" evidence="2">
    <location>
        <begin position="235"/>
        <end position="258"/>
    </location>
</feature>
<dbReference type="RefSeq" id="WP_073280562.1">
    <property type="nucleotide sequence ID" value="NZ_FRAC01000054.1"/>
</dbReference>
<dbReference type="Proteomes" id="UP000184386">
    <property type="component" value="Unassembled WGS sequence"/>
</dbReference>
<feature type="compositionally biased region" description="Basic and acidic residues" evidence="1">
    <location>
        <begin position="384"/>
        <end position="410"/>
    </location>
</feature>
<dbReference type="Gene3D" id="3.30.2010.10">
    <property type="entry name" value="Metalloproteases ('zincins'), catalytic domain"/>
    <property type="match status" value="1"/>
</dbReference>
<keyword evidence="2" id="KW-0812">Transmembrane</keyword>
<feature type="transmembrane region" description="Helical" evidence="2">
    <location>
        <begin position="132"/>
        <end position="153"/>
    </location>
</feature>